<protein>
    <submittedName>
        <fullName evidence="1">Uncharacterized protein</fullName>
    </submittedName>
</protein>
<proteinExistence type="predicted"/>
<gene>
    <name evidence="1" type="ORF">PJV88_10075</name>
</gene>
<dbReference type="AlphaFoldDB" id="A0AAW7Q6F4"/>
<sequence>MRITEIDYRIQQIDLNNVSIHYEDSTTLSNLINFKNLIKEIEKYELIFYTEEIEELKHSSIYSTTQNYLKIYDDKERKMVYTLSKYILDSLISLRLVFSKILPSPNENELSIKLPSTNNLENLLKDMNKIEKQLSIIVNDKEVNTFITLSKWEYGSYWLDIAIGTSFAISLIGSISWSAAYISSLIKKDREHTLYLQKIEADVQMLNAVKEKQLLYLDKLYEIEVLHIQENHFNNVENNERNKKIKDTIKLFADIIQRGGEFQPSLISPKEIKDSYPDFKNIEHIPSKVLQIPEKTENQQQQEQE</sequence>
<name>A0AAW7Q6F4_9BACT</name>
<reference evidence="1" key="2">
    <citation type="submission" date="2023-01" db="EMBL/GenBank/DDBJ databases">
        <authorList>
            <person name="Uljanovas D."/>
        </authorList>
    </citation>
    <scope>NUCLEOTIDE SEQUENCE</scope>
    <source>
        <strain evidence="1">W48</strain>
    </source>
</reference>
<organism evidence="1 2">
    <name type="scientific">Aliarcobacter butzleri</name>
    <dbReference type="NCBI Taxonomy" id="28197"/>
    <lineage>
        <taxon>Bacteria</taxon>
        <taxon>Pseudomonadati</taxon>
        <taxon>Campylobacterota</taxon>
        <taxon>Epsilonproteobacteria</taxon>
        <taxon>Campylobacterales</taxon>
        <taxon>Arcobacteraceae</taxon>
        <taxon>Aliarcobacter</taxon>
    </lineage>
</organism>
<reference evidence="1" key="1">
    <citation type="journal article" date="2023" name="Microorganisms">
        <title>Genomic Characterization of Arcobacter butzleri Strains Isolated from Various Sources in Lithuania.</title>
        <authorList>
            <person name="Uljanovas D."/>
            <person name="Golz G."/>
            <person name="Fleischmann S."/>
            <person name="Kudirkiene E."/>
            <person name="Kasetiene N."/>
            <person name="Grineviciene A."/>
            <person name="Tamuleviciene E."/>
            <person name="Aksomaitiene J."/>
            <person name="Alter T."/>
            <person name="Malakauskas M."/>
        </authorList>
    </citation>
    <scope>NUCLEOTIDE SEQUENCE</scope>
    <source>
        <strain evidence="1">W48</strain>
    </source>
</reference>
<dbReference type="RefSeq" id="WP_301343285.1">
    <property type="nucleotide sequence ID" value="NZ_JAQJJC010000018.1"/>
</dbReference>
<evidence type="ECO:0000313" key="2">
    <source>
        <dbReference type="Proteomes" id="UP001170713"/>
    </source>
</evidence>
<dbReference type="EMBL" id="JAQJJC010000018">
    <property type="protein sequence ID" value="MDN5114976.1"/>
    <property type="molecule type" value="Genomic_DNA"/>
</dbReference>
<accession>A0AAW7Q6F4</accession>
<evidence type="ECO:0000313" key="1">
    <source>
        <dbReference type="EMBL" id="MDN5114976.1"/>
    </source>
</evidence>
<comment type="caution">
    <text evidence="1">The sequence shown here is derived from an EMBL/GenBank/DDBJ whole genome shotgun (WGS) entry which is preliminary data.</text>
</comment>
<dbReference type="Proteomes" id="UP001170713">
    <property type="component" value="Unassembled WGS sequence"/>
</dbReference>